<sequence>MSDTGTAPLSALSPEIYGAELEEKMAHLLASSDPLSAVEFDLHEQLNLLFPNDTADEVYGQTKTQLDRAYEEWRASLRGFQSIDDDAGDTALDVVHKHIQLVEQVDAIYRSAEQSETAALEMTKDVKRLDTAKKNLTETITVLRRLHTLVTAAHQLDASVREKQHAETAQLLKAISQLFEQVDKFAEIEQLKQIRQEHAQFLQKLSDQLFREFTACFHAQGVLVQTKAAVQDICLVAEALDEAFRARLIEWYTKAQLQEYRNIFCGNEEVASLEGVPRRYTWLRRLLKMIEDEHGDLFPASWHVARGVADEFCRVTRLVTCSEICALSANAA</sequence>
<dbReference type="OrthoDB" id="10261632at2759"/>
<dbReference type="EMBL" id="KZ991770">
    <property type="protein sequence ID" value="RKP22710.1"/>
    <property type="molecule type" value="Genomic_DNA"/>
</dbReference>
<dbReference type="AlphaFoldDB" id="A0A4P9YUY3"/>
<evidence type="ECO:0000313" key="2">
    <source>
        <dbReference type="EMBL" id="RKP22710.1"/>
    </source>
</evidence>
<dbReference type="InterPro" id="IPR007234">
    <property type="entry name" value="Vps53_N"/>
</dbReference>
<dbReference type="PANTHER" id="PTHR12820">
    <property type="entry name" value="VACUOLAR SORTING PROTEIN 53"/>
    <property type="match status" value="1"/>
</dbReference>
<reference evidence="3" key="1">
    <citation type="journal article" date="2018" name="Nat. Microbiol.">
        <title>Leveraging single-cell genomics to expand the fungal tree of life.</title>
        <authorList>
            <person name="Ahrendt S.R."/>
            <person name="Quandt C.A."/>
            <person name="Ciobanu D."/>
            <person name="Clum A."/>
            <person name="Salamov A."/>
            <person name="Andreopoulos B."/>
            <person name="Cheng J.F."/>
            <person name="Woyke T."/>
            <person name="Pelin A."/>
            <person name="Henrissat B."/>
            <person name="Reynolds N.K."/>
            <person name="Benny G.L."/>
            <person name="Smith M.E."/>
            <person name="James T.Y."/>
            <person name="Grigoriev I.V."/>
        </authorList>
    </citation>
    <scope>NUCLEOTIDE SEQUENCE [LARGE SCALE GENOMIC DNA]</scope>
    <source>
        <strain evidence="3">Benny S71-1</strain>
    </source>
</reference>
<dbReference type="GO" id="GO:0000938">
    <property type="term" value="C:GARP complex"/>
    <property type="evidence" value="ECO:0007669"/>
    <property type="project" value="InterPro"/>
</dbReference>
<keyword evidence="3" id="KW-1185">Reference proteome</keyword>
<name>A0A4P9YUY3_9FUNG</name>
<accession>A0A4P9YUY3</accession>
<feature type="domain" description="Vps53 N-terminal" evidence="1">
    <location>
        <begin position="39"/>
        <end position="317"/>
    </location>
</feature>
<dbReference type="Proteomes" id="UP000278143">
    <property type="component" value="Unassembled WGS sequence"/>
</dbReference>
<evidence type="ECO:0000259" key="1">
    <source>
        <dbReference type="Pfam" id="PF04100"/>
    </source>
</evidence>
<dbReference type="Pfam" id="PF04100">
    <property type="entry name" value="Vps53_N"/>
    <property type="match status" value="1"/>
</dbReference>
<dbReference type="PANTHER" id="PTHR12820:SF0">
    <property type="entry name" value="VACUOLAR PROTEIN SORTING-ASSOCIATED PROTEIN 53 HOMOLOG"/>
    <property type="match status" value="1"/>
</dbReference>
<organism evidence="2 3">
    <name type="scientific">Syncephalis pseudoplumigaleata</name>
    <dbReference type="NCBI Taxonomy" id="1712513"/>
    <lineage>
        <taxon>Eukaryota</taxon>
        <taxon>Fungi</taxon>
        <taxon>Fungi incertae sedis</taxon>
        <taxon>Zoopagomycota</taxon>
        <taxon>Zoopagomycotina</taxon>
        <taxon>Zoopagomycetes</taxon>
        <taxon>Zoopagales</taxon>
        <taxon>Piptocephalidaceae</taxon>
        <taxon>Syncephalis</taxon>
    </lineage>
</organism>
<gene>
    <name evidence="2" type="ORF">SYNPS1DRAFT_25445</name>
</gene>
<dbReference type="GO" id="GO:0005829">
    <property type="term" value="C:cytosol"/>
    <property type="evidence" value="ECO:0007669"/>
    <property type="project" value="GOC"/>
</dbReference>
<evidence type="ECO:0000313" key="3">
    <source>
        <dbReference type="Proteomes" id="UP000278143"/>
    </source>
</evidence>
<protein>
    <submittedName>
        <fullName evidence="2">Vps53-like protein</fullName>
    </submittedName>
</protein>
<dbReference type="InterPro" id="IPR039766">
    <property type="entry name" value="Vps53"/>
</dbReference>
<dbReference type="GO" id="GO:0042147">
    <property type="term" value="P:retrograde transport, endosome to Golgi"/>
    <property type="evidence" value="ECO:0007669"/>
    <property type="project" value="InterPro"/>
</dbReference>
<proteinExistence type="predicted"/>